<geneLocation type="plasmid" evidence="2">
    <name>pJ20133-VIM</name>
</geneLocation>
<keyword evidence="2" id="KW-0614">Plasmid</keyword>
<organism evidence="2">
    <name type="scientific">Pseudomonas monteilii</name>
    <dbReference type="NCBI Taxonomy" id="76759"/>
    <lineage>
        <taxon>Bacteria</taxon>
        <taxon>Pseudomonadati</taxon>
        <taxon>Pseudomonadota</taxon>
        <taxon>Gammaproteobacteria</taxon>
        <taxon>Pseudomonadales</taxon>
        <taxon>Pseudomonadaceae</taxon>
        <taxon>Pseudomonas</taxon>
    </lineage>
</organism>
<dbReference type="RefSeq" id="WP_181718340.1">
    <property type="nucleotide sequence ID" value="NZ_MN310371.1"/>
</dbReference>
<evidence type="ECO:0000313" key="2">
    <source>
        <dbReference type="EMBL" id="QFX76303.1"/>
    </source>
</evidence>
<feature type="region of interest" description="Disordered" evidence="1">
    <location>
        <begin position="58"/>
        <end position="77"/>
    </location>
</feature>
<name>A0A6B7Q2A7_9PSED</name>
<proteinExistence type="predicted"/>
<reference evidence="2" key="1">
    <citation type="submission" date="2019-08" db="EMBL/GenBank/DDBJ databases">
        <authorList>
            <person name="Zhou D."/>
            <person name="Chen F."/>
        </authorList>
    </citation>
    <scope>NUCLEOTIDE SEQUENCE</scope>
    <source>
        <strain evidence="2">QJ20133</strain>
        <plasmid evidence="2">pJ20133-VIM</plasmid>
    </source>
</reference>
<evidence type="ECO:0000256" key="1">
    <source>
        <dbReference type="SAM" id="MobiDB-lite"/>
    </source>
</evidence>
<protein>
    <submittedName>
        <fullName evidence="2">Uncharacterized protein</fullName>
    </submittedName>
</protein>
<accession>A0A6B7Q2A7</accession>
<dbReference type="AlphaFoldDB" id="A0A6B7Q2A7"/>
<dbReference type="EMBL" id="MN310371">
    <property type="protein sequence ID" value="QFX76303.1"/>
    <property type="molecule type" value="Genomic_DNA"/>
</dbReference>
<sequence>MLETVAVAPDWSVQGMGASYKGTHTFGLNVEREEPPEDIEMRARARARQLVADCGCSGKPSAGYPRSRPSLGRVGRRRAPLRTLCPVSELGRAHRKTIINDLLAQLPPEVARLQEAKA</sequence>